<dbReference type="Pfam" id="PF12730">
    <property type="entry name" value="ABC2_membrane_4"/>
    <property type="match status" value="1"/>
</dbReference>
<keyword evidence="1" id="KW-0472">Membrane</keyword>
<dbReference type="Proteomes" id="UP001321804">
    <property type="component" value="Chromosome"/>
</dbReference>
<name>A0AAU9CW07_9LACO</name>
<gene>
    <name evidence="2" type="ORF">KIMC2_11630</name>
</gene>
<dbReference type="KEGG" id="xak:KIMC2_11630"/>
<accession>A0AAU9CW07</accession>
<organism evidence="2 3">
    <name type="scientific">Xylocopilactobacillus apis</name>
    <dbReference type="NCBI Taxonomy" id="2932183"/>
    <lineage>
        <taxon>Bacteria</taxon>
        <taxon>Bacillati</taxon>
        <taxon>Bacillota</taxon>
        <taxon>Bacilli</taxon>
        <taxon>Lactobacillales</taxon>
        <taxon>Lactobacillaceae</taxon>
        <taxon>Xylocopilactobacillus</taxon>
    </lineage>
</organism>
<evidence type="ECO:0000313" key="3">
    <source>
        <dbReference type="Proteomes" id="UP001321804"/>
    </source>
</evidence>
<feature type="transmembrane region" description="Helical" evidence="1">
    <location>
        <begin position="152"/>
        <end position="172"/>
    </location>
</feature>
<dbReference type="AlphaFoldDB" id="A0AAU9CW07"/>
<keyword evidence="3" id="KW-1185">Reference proteome</keyword>
<keyword evidence="1" id="KW-0812">Transmembrane</keyword>
<proteinExistence type="predicted"/>
<evidence type="ECO:0000256" key="1">
    <source>
        <dbReference type="SAM" id="Phobius"/>
    </source>
</evidence>
<protein>
    <submittedName>
        <fullName evidence="2">Lantibiotic ABC transporter permease</fullName>
    </submittedName>
</protein>
<feature type="transmembrane region" description="Helical" evidence="1">
    <location>
        <begin position="229"/>
        <end position="248"/>
    </location>
</feature>
<feature type="transmembrane region" description="Helical" evidence="1">
    <location>
        <begin position="69"/>
        <end position="86"/>
    </location>
</feature>
<evidence type="ECO:0000313" key="2">
    <source>
        <dbReference type="EMBL" id="BDR56601.1"/>
    </source>
</evidence>
<dbReference type="EMBL" id="AP026801">
    <property type="protein sequence ID" value="BDR56601.1"/>
    <property type="molecule type" value="Genomic_DNA"/>
</dbReference>
<feature type="transmembrane region" description="Helical" evidence="1">
    <location>
        <begin position="107"/>
        <end position="132"/>
    </location>
</feature>
<keyword evidence="1" id="KW-1133">Transmembrane helix</keyword>
<dbReference type="RefSeq" id="WP_317694892.1">
    <property type="nucleotide sequence ID" value="NZ_AP026801.1"/>
</dbReference>
<sequence length="257" mass="28517">MKSIKTELLKIISNRIWWIVVGLVIFLQPLLGMLEARNFAAIGLHATPATNSKLIEAIPPLNYIGFDSAMFGIMPMVVMGSIIGAIEFKNHNLRISLLSENKRLTLFVSKILSFLILTAIVSLISIYLTIAVEHLELGKQGLNPIILSSVTWKYIGLTTINWTLLTTLSFGIGFLFKTMIIPLVFMIPQVYNLGAYLAEKWEWGHYLPVAAGDYVNSISSQAIHNPIKGITILLIWLIITFALAGCSLKKLDLGGKY</sequence>
<reference evidence="2 3" key="1">
    <citation type="journal article" date="2023" name="Microbiol. Spectr.">
        <title>Symbiosis of Carpenter Bees with Uncharacterized Lactic Acid Bacteria Showing NAD Auxotrophy.</title>
        <authorList>
            <person name="Kawasaki S."/>
            <person name="Ozawa K."/>
            <person name="Mori T."/>
            <person name="Yamamoto A."/>
            <person name="Ito M."/>
            <person name="Ohkuma M."/>
            <person name="Sakamoto M."/>
            <person name="Matsutani M."/>
        </authorList>
    </citation>
    <scope>NUCLEOTIDE SEQUENCE [LARGE SCALE GENOMIC DNA]</scope>
    <source>
        <strain evidence="2 3">KimC2</strain>
    </source>
</reference>
<feature type="transmembrane region" description="Helical" evidence="1">
    <location>
        <begin position="12"/>
        <end position="31"/>
    </location>
</feature>